<dbReference type="InterPro" id="IPR011991">
    <property type="entry name" value="ArsR-like_HTH"/>
</dbReference>
<dbReference type="CDD" id="cd00090">
    <property type="entry name" value="HTH_ARSR"/>
    <property type="match status" value="1"/>
</dbReference>
<dbReference type="InterPro" id="IPR036390">
    <property type="entry name" value="WH_DNA-bd_sf"/>
</dbReference>
<dbReference type="SUPFAM" id="SSF55729">
    <property type="entry name" value="Acyl-CoA N-acyltransferases (Nat)"/>
    <property type="match status" value="1"/>
</dbReference>
<dbReference type="Pfam" id="PF12802">
    <property type="entry name" value="MarR_2"/>
    <property type="match status" value="1"/>
</dbReference>
<dbReference type="RefSeq" id="WP_053198660.1">
    <property type="nucleotide sequence ID" value="NZ_CP011409.1"/>
</dbReference>
<protein>
    <submittedName>
        <fullName evidence="4">MarR family transcriptional regulator</fullName>
    </submittedName>
</protein>
<sequence length="325" mass="35502">MQKAGSSPDFYFVDGIRTASRRMVRELGFMKSTLAATDYPPSAVHAIIEIGSRKSMSAAQLAEFLDLEKSSVSRMVRKLIEAGELQEQASDSDGRVKWLALTPQGRRTLAAVQAFGRKQVVGALEQLSANQQDAVAQGLGIYAQALEARRSGKAMEQAGEIRIVAGYQAGVIGRIVQMHALFYARSVGFGSFFESKVAAGMAEFVPRLDHPRNGLWLAVQGQRIVGSVAIDGQDLGDNKAHLRWFIVDDGLRGAGVGRRLMDAAMAFCDAQGFASVQLWTFQGLDAARRLYEGCGFQLKEEWPGAQWGKEMVEQRFERLVAPPGD</sequence>
<dbReference type="PANTHER" id="PTHR13947:SF37">
    <property type="entry name" value="LD18367P"/>
    <property type="match status" value="1"/>
</dbReference>
<gene>
    <name evidence="4" type="ORF">F506_14885</name>
</gene>
<dbReference type="InterPro" id="IPR000835">
    <property type="entry name" value="HTH_MarR-typ"/>
</dbReference>
<dbReference type="Gene3D" id="1.10.10.10">
    <property type="entry name" value="Winged helix-like DNA-binding domain superfamily/Winged helix DNA-binding domain"/>
    <property type="match status" value="1"/>
</dbReference>
<keyword evidence="5" id="KW-1185">Reference proteome</keyword>
<dbReference type="SUPFAM" id="SSF46785">
    <property type="entry name" value="Winged helix' DNA-binding domain"/>
    <property type="match status" value="1"/>
</dbReference>
<dbReference type="Pfam" id="PF00583">
    <property type="entry name" value="Acetyltransf_1"/>
    <property type="match status" value="1"/>
</dbReference>
<name>A0ABM5V2V8_9BURK</name>
<dbReference type="Proteomes" id="UP000063429">
    <property type="component" value="Chromosome"/>
</dbReference>
<reference evidence="5" key="1">
    <citation type="journal article" date="2015" name="Genome Announc.">
        <title>Complete Genome Sequence of Herbaspirillum hiltneri N3 (DSM 17495), Isolated from Surface-Sterilized Wheat Roots.</title>
        <authorList>
            <person name="Guizelini D."/>
            <person name="Saizaki P.M."/>
            <person name="Coimbra N.A."/>
            <person name="Weiss V.A."/>
            <person name="Faoro H."/>
            <person name="Sfeir M.Z."/>
            <person name="Baura V.A."/>
            <person name="Monteiro R.A."/>
            <person name="Chubatsu L.S."/>
            <person name="Souza E.M."/>
            <person name="Cruz L.M."/>
            <person name="Pedrosa F.O."/>
            <person name="Raittz R.T."/>
            <person name="Marchaukoski J.N."/>
            <person name="Steffens M.B."/>
        </authorList>
    </citation>
    <scope>NUCLEOTIDE SEQUENCE [LARGE SCALE GENOMIC DNA]</scope>
    <source>
        <strain evidence="5">N3</strain>
    </source>
</reference>
<dbReference type="PROSITE" id="PS50995">
    <property type="entry name" value="HTH_MARR_2"/>
    <property type="match status" value="1"/>
</dbReference>
<evidence type="ECO:0000259" key="3">
    <source>
        <dbReference type="PROSITE" id="PS51186"/>
    </source>
</evidence>
<dbReference type="CDD" id="cd04301">
    <property type="entry name" value="NAT_SF"/>
    <property type="match status" value="1"/>
</dbReference>
<dbReference type="InterPro" id="IPR050769">
    <property type="entry name" value="NAT_camello-type"/>
</dbReference>
<evidence type="ECO:0000256" key="1">
    <source>
        <dbReference type="ARBA" id="ARBA00022679"/>
    </source>
</evidence>
<feature type="domain" description="HTH marR-type" evidence="2">
    <location>
        <begin position="1"/>
        <end position="144"/>
    </location>
</feature>
<accession>A0ABM5V2V8</accession>
<organism evidence="4 5">
    <name type="scientific">Herbaspirillum hiltneri N3</name>
    <dbReference type="NCBI Taxonomy" id="1262470"/>
    <lineage>
        <taxon>Bacteria</taxon>
        <taxon>Pseudomonadati</taxon>
        <taxon>Pseudomonadota</taxon>
        <taxon>Betaproteobacteria</taxon>
        <taxon>Burkholderiales</taxon>
        <taxon>Oxalobacteraceae</taxon>
        <taxon>Herbaspirillum</taxon>
    </lineage>
</organism>
<dbReference type="PROSITE" id="PS51186">
    <property type="entry name" value="GNAT"/>
    <property type="match status" value="1"/>
</dbReference>
<proteinExistence type="predicted"/>
<feature type="domain" description="N-acetyltransferase" evidence="3">
    <location>
        <begin position="171"/>
        <end position="318"/>
    </location>
</feature>
<dbReference type="InterPro" id="IPR036388">
    <property type="entry name" value="WH-like_DNA-bd_sf"/>
</dbReference>
<dbReference type="InterPro" id="IPR000182">
    <property type="entry name" value="GNAT_dom"/>
</dbReference>
<dbReference type="Gene3D" id="3.40.630.30">
    <property type="match status" value="1"/>
</dbReference>
<dbReference type="EMBL" id="CP011409">
    <property type="protein sequence ID" value="AKZ63779.1"/>
    <property type="molecule type" value="Genomic_DNA"/>
</dbReference>
<evidence type="ECO:0000259" key="2">
    <source>
        <dbReference type="PROSITE" id="PS50995"/>
    </source>
</evidence>
<evidence type="ECO:0000313" key="5">
    <source>
        <dbReference type="Proteomes" id="UP000063429"/>
    </source>
</evidence>
<dbReference type="InterPro" id="IPR016181">
    <property type="entry name" value="Acyl_CoA_acyltransferase"/>
</dbReference>
<dbReference type="SMART" id="SM00347">
    <property type="entry name" value="HTH_MARR"/>
    <property type="match status" value="1"/>
</dbReference>
<keyword evidence="1" id="KW-0808">Transferase</keyword>
<dbReference type="PANTHER" id="PTHR13947">
    <property type="entry name" value="GNAT FAMILY N-ACETYLTRANSFERASE"/>
    <property type="match status" value="1"/>
</dbReference>
<evidence type="ECO:0000313" key="4">
    <source>
        <dbReference type="EMBL" id="AKZ63779.1"/>
    </source>
</evidence>